<evidence type="ECO:0000313" key="5">
    <source>
        <dbReference type="Proteomes" id="UP000198964"/>
    </source>
</evidence>
<dbReference type="STRING" id="655355.SAMN05216283_10679"/>
<protein>
    <submittedName>
        <fullName evidence="4">Phenazine biosynthesis protein PhzF family</fullName>
    </submittedName>
</protein>
<sequence>MKLPIFQIDAFANEIFQGNPAAVVPLQEWLPDDTMQAIAMENNLSETAFFVPTRAGFEIRWFTPIMEVDLCGHATLATAHAIFEEGNYPKTQITFGSRSGQLTVRKKDQLLELDFPIDELHPIEHPESLIQGIGAKPKACFLGKTDYLFIYDKQEQIEQLAPDFGLLAQTKSRGIIATAPGKNVDFVSRFFAPGAGIDEDPVTGSAHTTLVPFWSQKLGKEQLSAQQLSARGGQLQCTLQGERVLIAGKAKTFLRGEIFLDEK</sequence>
<gene>
    <name evidence="4" type="ORF">SAMN05216283_10679</name>
</gene>
<evidence type="ECO:0000313" key="4">
    <source>
        <dbReference type="EMBL" id="SFF42358.1"/>
    </source>
</evidence>
<dbReference type="RefSeq" id="WP_093920213.1">
    <property type="nucleotide sequence ID" value="NZ_FONW01000006.1"/>
</dbReference>
<accession>A0A1I2IL62</accession>
<evidence type="ECO:0000256" key="1">
    <source>
        <dbReference type="ARBA" id="ARBA00008270"/>
    </source>
</evidence>
<dbReference type="Pfam" id="PF02567">
    <property type="entry name" value="PhzC-PhzF"/>
    <property type="match status" value="1"/>
</dbReference>
<reference evidence="4 5" key="1">
    <citation type="submission" date="2016-10" db="EMBL/GenBank/DDBJ databases">
        <authorList>
            <person name="de Groot N.N."/>
        </authorList>
    </citation>
    <scope>NUCLEOTIDE SEQUENCE [LARGE SCALE GENOMIC DNA]</scope>
    <source>
        <strain evidence="4 5">CGMCC 1.9156</strain>
    </source>
</reference>
<proteinExistence type="inferred from homology"/>
<organism evidence="4 5">
    <name type="scientific">Sunxiuqinia elliptica</name>
    <dbReference type="NCBI Taxonomy" id="655355"/>
    <lineage>
        <taxon>Bacteria</taxon>
        <taxon>Pseudomonadati</taxon>
        <taxon>Bacteroidota</taxon>
        <taxon>Bacteroidia</taxon>
        <taxon>Marinilabiliales</taxon>
        <taxon>Prolixibacteraceae</taxon>
        <taxon>Sunxiuqinia</taxon>
    </lineage>
</organism>
<dbReference type="PANTHER" id="PTHR13774:SF17">
    <property type="entry name" value="PHENAZINE BIOSYNTHESIS-LIKE DOMAIN-CONTAINING PROTEIN"/>
    <property type="match status" value="1"/>
</dbReference>
<dbReference type="PIRSF" id="PIRSF016184">
    <property type="entry name" value="PhzC_PhzF"/>
    <property type="match status" value="1"/>
</dbReference>
<evidence type="ECO:0000256" key="3">
    <source>
        <dbReference type="PIRSR" id="PIRSR016184-1"/>
    </source>
</evidence>
<dbReference type="GO" id="GO:0016853">
    <property type="term" value="F:isomerase activity"/>
    <property type="evidence" value="ECO:0007669"/>
    <property type="project" value="UniProtKB-KW"/>
</dbReference>
<dbReference type="EMBL" id="FONW01000006">
    <property type="protein sequence ID" value="SFF42358.1"/>
    <property type="molecule type" value="Genomic_DNA"/>
</dbReference>
<dbReference type="Gene3D" id="3.10.310.10">
    <property type="entry name" value="Diaminopimelate Epimerase, Chain A, domain 1"/>
    <property type="match status" value="2"/>
</dbReference>
<dbReference type="InterPro" id="IPR003719">
    <property type="entry name" value="Phenazine_PhzF-like"/>
</dbReference>
<keyword evidence="2" id="KW-0413">Isomerase</keyword>
<dbReference type="Proteomes" id="UP000198964">
    <property type="component" value="Unassembled WGS sequence"/>
</dbReference>
<feature type="active site" evidence="3">
    <location>
        <position position="46"/>
    </location>
</feature>
<dbReference type="PANTHER" id="PTHR13774">
    <property type="entry name" value="PHENAZINE BIOSYNTHESIS PROTEIN"/>
    <property type="match status" value="1"/>
</dbReference>
<evidence type="ECO:0000256" key="2">
    <source>
        <dbReference type="ARBA" id="ARBA00023235"/>
    </source>
</evidence>
<comment type="similarity">
    <text evidence="1">Belongs to the PhzF family.</text>
</comment>
<name>A0A1I2IL62_9BACT</name>
<dbReference type="GO" id="GO:0005737">
    <property type="term" value="C:cytoplasm"/>
    <property type="evidence" value="ECO:0007669"/>
    <property type="project" value="TreeGrafter"/>
</dbReference>
<dbReference type="NCBIfam" id="TIGR00654">
    <property type="entry name" value="PhzF_family"/>
    <property type="match status" value="1"/>
</dbReference>
<dbReference type="SUPFAM" id="SSF54506">
    <property type="entry name" value="Diaminopimelate epimerase-like"/>
    <property type="match status" value="1"/>
</dbReference>
<dbReference type="AlphaFoldDB" id="A0A1I2IL62"/>
<keyword evidence="5" id="KW-1185">Reference proteome</keyword>